<gene>
    <name evidence="1" type="ORF">P879_06943</name>
</gene>
<dbReference type="Proteomes" id="UP000699462">
    <property type="component" value="Unassembled WGS sequence"/>
</dbReference>
<sequence>MIMSDGEKLHTKCGIGMESEGFQELTNLVNDVSQQFQESIIKMIDKVNNKIQNIESKITEIEGTVTNLLGNGCEEKD</sequence>
<comment type="caution">
    <text evidence="1">The sequence shown here is derived from an EMBL/GenBank/DDBJ whole genome shotgun (WGS) entry which is preliminary data.</text>
</comment>
<accession>A0A8T0DPR5</accession>
<proteinExistence type="predicted"/>
<dbReference type="Gene3D" id="1.20.5.2280">
    <property type="match status" value="1"/>
</dbReference>
<name>A0A8T0DPR5_9TREM</name>
<evidence type="ECO:0000313" key="2">
    <source>
        <dbReference type="Proteomes" id="UP000699462"/>
    </source>
</evidence>
<dbReference type="EMBL" id="JTDF01002271">
    <property type="protein sequence ID" value="KAF8568994.1"/>
    <property type="molecule type" value="Genomic_DNA"/>
</dbReference>
<protein>
    <submittedName>
        <fullName evidence="1">Uncharacterized protein</fullName>
    </submittedName>
</protein>
<reference evidence="1 2" key="1">
    <citation type="submission" date="2019-07" db="EMBL/GenBank/DDBJ databases">
        <title>Annotation for the trematode Paragonimus westermani.</title>
        <authorList>
            <person name="Choi Y.-J."/>
        </authorList>
    </citation>
    <scope>NUCLEOTIDE SEQUENCE [LARGE SCALE GENOMIC DNA]</scope>
    <source>
        <strain evidence="1">180907_Pwestermani</strain>
    </source>
</reference>
<organism evidence="1 2">
    <name type="scientific">Paragonimus westermani</name>
    <dbReference type="NCBI Taxonomy" id="34504"/>
    <lineage>
        <taxon>Eukaryota</taxon>
        <taxon>Metazoa</taxon>
        <taxon>Spiralia</taxon>
        <taxon>Lophotrochozoa</taxon>
        <taxon>Platyhelminthes</taxon>
        <taxon>Trematoda</taxon>
        <taxon>Digenea</taxon>
        <taxon>Plagiorchiida</taxon>
        <taxon>Troglotremata</taxon>
        <taxon>Troglotrematidae</taxon>
        <taxon>Paragonimus</taxon>
    </lineage>
</organism>
<keyword evidence="2" id="KW-1185">Reference proteome</keyword>
<dbReference type="AlphaFoldDB" id="A0A8T0DPR5"/>
<evidence type="ECO:0000313" key="1">
    <source>
        <dbReference type="EMBL" id="KAF8568994.1"/>
    </source>
</evidence>
<dbReference type="OrthoDB" id="8021850at2759"/>